<feature type="domain" description="EF-hand" evidence="17">
    <location>
        <begin position="154"/>
        <end position="189"/>
    </location>
</feature>
<comment type="subcellular location">
    <subcellularLocation>
        <location evidence="12">Cytoplasmic vesicle</location>
        <location evidence="12">COPII-coated vesicle membrane</location>
        <topology evidence="12">Peripheral membrane protein</topology>
    </subcellularLocation>
    <subcellularLocation>
        <location evidence="1">Endoplasmic reticulum</location>
    </subcellularLocation>
</comment>
<evidence type="ECO:0000256" key="4">
    <source>
        <dbReference type="ARBA" id="ARBA00022723"/>
    </source>
</evidence>
<dbReference type="CDD" id="cd16183">
    <property type="entry name" value="EFh_PEF_ALG-2"/>
    <property type="match status" value="1"/>
</dbReference>
<dbReference type="SMART" id="SM00054">
    <property type="entry name" value="EFh"/>
    <property type="match status" value="4"/>
</dbReference>
<dbReference type="PANTHER" id="PTHR46212">
    <property type="entry name" value="PEFLIN"/>
    <property type="match status" value="1"/>
</dbReference>
<feature type="compositionally biased region" description="Polar residues" evidence="16">
    <location>
        <begin position="84"/>
        <end position="102"/>
    </location>
</feature>
<evidence type="ECO:0000256" key="14">
    <source>
        <dbReference type="ARBA" id="ARBA00041490"/>
    </source>
</evidence>
<name>T2M3S6_HYDVU</name>
<comment type="similarity">
    <text evidence="2">Belongs to the aequorin family.</text>
</comment>
<feature type="compositionally biased region" description="Low complexity" evidence="16">
    <location>
        <begin position="68"/>
        <end position="78"/>
    </location>
</feature>
<dbReference type="InterPro" id="IPR002048">
    <property type="entry name" value="EF_hand_dom"/>
</dbReference>
<evidence type="ECO:0000256" key="15">
    <source>
        <dbReference type="ARBA" id="ARBA00042606"/>
    </source>
</evidence>
<evidence type="ECO:0000256" key="5">
    <source>
        <dbReference type="ARBA" id="ARBA00022737"/>
    </source>
</evidence>
<evidence type="ECO:0000256" key="8">
    <source>
        <dbReference type="ARBA" id="ARBA00023136"/>
    </source>
</evidence>
<dbReference type="AlphaFoldDB" id="T2M3S6"/>
<keyword evidence="3" id="KW-0963">Cytoplasm</keyword>
<dbReference type="Gene3D" id="1.10.238.10">
    <property type="entry name" value="EF-hand"/>
    <property type="match status" value="1"/>
</dbReference>
<dbReference type="GO" id="GO:0005783">
    <property type="term" value="C:endoplasmic reticulum"/>
    <property type="evidence" value="ECO:0007669"/>
    <property type="project" value="UniProtKB-SubCell"/>
</dbReference>
<dbReference type="Pfam" id="PF13499">
    <property type="entry name" value="EF-hand_7"/>
    <property type="match status" value="2"/>
</dbReference>
<accession>T2M3S6</accession>
<evidence type="ECO:0000256" key="12">
    <source>
        <dbReference type="ARBA" id="ARBA00037873"/>
    </source>
</evidence>
<dbReference type="EMBL" id="HAAD01000537">
    <property type="protein sequence ID" value="CDG66769.1"/>
    <property type="molecule type" value="mRNA"/>
</dbReference>
<reference evidence="18" key="1">
    <citation type="journal article" date="2013" name="Genome Biol. Evol.">
        <title>Punctuated emergences of genetic and phenotypic innovations in eumetazoan, bilaterian, euteleostome, and hominidae ancestors.</title>
        <authorList>
            <person name="Wenger Y."/>
            <person name="Galliot B."/>
        </authorList>
    </citation>
    <scope>NUCLEOTIDE SEQUENCE</scope>
    <source>
        <tissue evidence="18">Whole animals</tissue>
    </source>
</reference>
<evidence type="ECO:0000313" key="18">
    <source>
        <dbReference type="EMBL" id="CDG66769.1"/>
    </source>
</evidence>
<feature type="domain" description="EF-hand" evidence="17">
    <location>
        <begin position="221"/>
        <end position="256"/>
    </location>
</feature>
<keyword evidence="10" id="KW-0599">Photoprotein</keyword>
<keyword evidence="7" id="KW-0106">Calcium</keyword>
<gene>
    <name evidence="18" type="primary">PEF1</name>
</gene>
<dbReference type="InterPro" id="IPR011992">
    <property type="entry name" value="EF-hand-dom_pair"/>
</dbReference>
<dbReference type="GO" id="GO:0012507">
    <property type="term" value="C:ER to Golgi transport vesicle membrane"/>
    <property type="evidence" value="ECO:0007669"/>
    <property type="project" value="UniProtKB-SubCell"/>
</dbReference>
<evidence type="ECO:0000256" key="7">
    <source>
        <dbReference type="ARBA" id="ARBA00022837"/>
    </source>
</evidence>
<dbReference type="GO" id="GO:0048306">
    <property type="term" value="F:calcium-dependent protein binding"/>
    <property type="evidence" value="ECO:0007669"/>
    <property type="project" value="UniProtKB-ARBA"/>
</dbReference>
<dbReference type="GO" id="GO:0048208">
    <property type="term" value="P:COPII vesicle coating"/>
    <property type="evidence" value="ECO:0007669"/>
    <property type="project" value="TreeGrafter"/>
</dbReference>
<evidence type="ECO:0000256" key="10">
    <source>
        <dbReference type="ARBA" id="ARBA00023262"/>
    </source>
</evidence>
<evidence type="ECO:0000256" key="3">
    <source>
        <dbReference type="ARBA" id="ARBA00022490"/>
    </source>
</evidence>
<keyword evidence="9" id="KW-0455">Luminescence</keyword>
<dbReference type="InterPro" id="IPR051426">
    <property type="entry name" value="Peflin/Sorcin_CaBP"/>
</dbReference>
<evidence type="ECO:0000256" key="11">
    <source>
        <dbReference type="ARBA" id="ARBA00023329"/>
    </source>
</evidence>
<dbReference type="PROSITE" id="PS00018">
    <property type="entry name" value="EF_HAND_1"/>
    <property type="match status" value="2"/>
</dbReference>
<dbReference type="InterPro" id="IPR018247">
    <property type="entry name" value="EF_Hand_1_Ca_BS"/>
</dbReference>
<evidence type="ECO:0000259" key="17">
    <source>
        <dbReference type="PROSITE" id="PS50222"/>
    </source>
</evidence>
<protein>
    <recommendedName>
        <fullName evidence="13">Peflin</fullName>
    </recommendedName>
    <alternativeName>
        <fullName evidence="14">PEF protein with a long N-terminal hydrophobic domain</fullName>
    </alternativeName>
    <alternativeName>
        <fullName evidence="15">Penta-EF hand domain-containing protein 1</fullName>
    </alternativeName>
</protein>
<feature type="compositionally biased region" description="Polar residues" evidence="16">
    <location>
        <begin position="30"/>
        <end position="67"/>
    </location>
</feature>
<keyword evidence="4" id="KW-0479">Metal-binding</keyword>
<keyword evidence="6" id="KW-0256">Endoplasmic reticulum</keyword>
<keyword evidence="5" id="KW-0677">Repeat</keyword>
<dbReference type="GO" id="GO:0008218">
    <property type="term" value="P:bioluminescence"/>
    <property type="evidence" value="ECO:0007669"/>
    <property type="project" value="UniProtKB-KW"/>
</dbReference>
<evidence type="ECO:0000256" key="2">
    <source>
        <dbReference type="ARBA" id="ARBA00007828"/>
    </source>
</evidence>
<feature type="region of interest" description="Disordered" evidence="16">
    <location>
        <begin position="30"/>
        <end position="102"/>
    </location>
</feature>
<dbReference type="PROSITE" id="PS50222">
    <property type="entry name" value="EF_HAND_2"/>
    <property type="match status" value="2"/>
</dbReference>
<dbReference type="GO" id="GO:0005509">
    <property type="term" value="F:calcium ion binding"/>
    <property type="evidence" value="ECO:0007669"/>
    <property type="project" value="InterPro"/>
</dbReference>
<evidence type="ECO:0000256" key="13">
    <source>
        <dbReference type="ARBA" id="ARBA00041025"/>
    </source>
</evidence>
<sequence>VLTMAWNQQTFNSGYQQSLGYMQSLPAGQKQVSSTWPTGSYQPQGNYQQAPPGQQPSTGNYQQPTSFNYQQPPLGNNQQPPPNYRQSSASSYQQTPPCGNQQVTGIYQQQQPMSYQFQSGGVYQQPYNQQYSQQMQFQPGLAGPIQSQRAPPDGIDSTLWGWFLAVDRDNSGAITSDELQQALLNNNWSHFNGETCRLMIGMFDKDRSGTINVYEFAALWKYIQEWKQCFDSFDRDRSGTIDQNELNQAFTSFGYRLSPYFCQLCVRTFDRTGSNTMKFDDFIQCCVMLKTLTDAFRKHDVQQRGVVNVTYEQFLEMVLNNTLAGI</sequence>
<feature type="non-terminal residue" evidence="18">
    <location>
        <position position="1"/>
    </location>
</feature>
<dbReference type="PANTHER" id="PTHR46212:SF10">
    <property type="entry name" value="PEFLIN"/>
    <property type="match status" value="1"/>
</dbReference>
<evidence type="ECO:0000256" key="9">
    <source>
        <dbReference type="ARBA" id="ARBA00023223"/>
    </source>
</evidence>
<evidence type="ECO:0000256" key="16">
    <source>
        <dbReference type="SAM" id="MobiDB-lite"/>
    </source>
</evidence>
<organism evidence="18">
    <name type="scientific">Hydra vulgaris</name>
    <name type="common">Hydra</name>
    <name type="synonym">Hydra attenuata</name>
    <dbReference type="NCBI Taxonomy" id="6087"/>
    <lineage>
        <taxon>Eukaryota</taxon>
        <taxon>Metazoa</taxon>
        <taxon>Cnidaria</taxon>
        <taxon>Hydrozoa</taxon>
        <taxon>Hydroidolina</taxon>
        <taxon>Anthoathecata</taxon>
        <taxon>Aplanulata</taxon>
        <taxon>Hydridae</taxon>
        <taxon>Hydra</taxon>
    </lineage>
</organism>
<evidence type="ECO:0000256" key="6">
    <source>
        <dbReference type="ARBA" id="ARBA00022824"/>
    </source>
</evidence>
<keyword evidence="11" id="KW-0968">Cytoplasmic vesicle</keyword>
<evidence type="ECO:0000256" key="1">
    <source>
        <dbReference type="ARBA" id="ARBA00004240"/>
    </source>
</evidence>
<keyword evidence="8" id="KW-0472">Membrane</keyword>
<dbReference type="SUPFAM" id="SSF47473">
    <property type="entry name" value="EF-hand"/>
    <property type="match status" value="1"/>
</dbReference>
<dbReference type="OrthoDB" id="186625at2759"/>
<proteinExistence type="evidence at transcript level"/>